<evidence type="ECO:0000313" key="3">
    <source>
        <dbReference type="EMBL" id="KAH7021562.1"/>
    </source>
</evidence>
<dbReference type="AlphaFoldDB" id="A0A9P8XX54"/>
<gene>
    <name evidence="3" type="ORF">B0I36DRAFT_367952</name>
</gene>
<dbReference type="SMART" id="SM00248">
    <property type="entry name" value="ANK"/>
    <property type="match status" value="4"/>
</dbReference>
<proteinExistence type="predicted"/>
<dbReference type="RefSeq" id="XP_046007763.1">
    <property type="nucleotide sequence ID" value="XM_046159539.1"/>
</dbReference>
<keyword evidence="2" id="KW-0040">ANK repeat</keyword>
<dbReference type="Gene3D" id="1.25.40.20">
    <property type="entry name" value="Ankyrin repeat-containing domain"/>
    <property type="match status" value="1"/>
</dbReference>
<dbReference type="OrthoDB" id="5972523at2759"/>
<keyword evidence="1" id="KW-0677">Repeat</keyword>
<dbReference type="Proteomes" id="UP000756346">
    <property type="component" value="Unassembled WGS sequence"/>
</dbReference>
<evidence type="ECO:0000313" key="4">
    <source>
        <dbReference type="Proteomes" id="UP000756346"/>
    </source>
</evidence>
<evidence type="ECO:0000256" key="2">
    <source>
        <dbReference type="ARBA" id="ARBA00023043"/>
    </source>
</evidence>
<keyword evidence="4" id="KW-1185">Reference proteome</keyword>
<dbReference type="InterPro" id="IPR036770">
    <property type="entry name" value="Ankyrin_rpt-contain_sf"/>
</dbReference>
<dbReference type="InterPro" id="IPR002110">
    <property type="entry name" value="Ankyrin_rpt"/>
</dbReference>
<protein>
    <submittedName>
        <fullName evidence="3">Ankyrin repeat-containing domain protein</fullName>
    </submittedName>
</protein>
<dbReference type="PANTHER" id="PTHR24198">
    <property type="entry name" value="ANKYRIN REPEAT AND PROTEIN KINASE DOMAIN-CONTAINING PROTEIN"/>
    <property type="match status" value="1"/>
</dbReference>
<dbReference type="GeneID" id="70189085"/>
<reference evidence="3" key="1">
    <citation type="journal article" date="2021" name="Nat. Commun.">
        <title>Genetic determinants of endophytism in the Arabidopsis root mycobiome.</title>
        <authorList>
            <person name="Mesny F."/>
            <person name="Miyauchi S."/>
            <person name="Thiergart T."/>
            <person name="Pickel B."/>
            <person name="Atanasova L."/>
            <person name="Karlsson M."/>
            <person name="Huettel B."/>
            <person name="Barry K.W."/>
            <person name="Haridas S."/>
            <person name="Chen C."/>
            <person name="Bauer D."/>
            <person name="Andreopoulos W."/>
            <person name="Pangilinan J."/>
            <person name="LaButti K."/>
            <person name="Riley R."/>
            <person name="Lipzen A."/>
            <person name="Clum A."/>
            <person name="Drula E."/>
            <person name="Henrissat B."/>
            <person name="Kohler A."/>
            <person name="Grigoriev I.V."/>
            <person name="Martin F.M."/>
            <person name="Hacquard S."/>
        </authorList>
    </citation>
    <scope>NUCLEOTIDE SEQUENCE</scope>
    <source>
        <strain evidence="3">MPI-CAGE-CH-0230</strain>
    </source>
</reference>
<dbReference type="EMBL" id="JAGTJQ010000010">
    <property type="protein sequence ID" value="KAH7021562.1"/>
    <property type="molecule type" value="Genomic_DNA"/>
</dbReference>
<evidence type="ECO:0000256" key="1">
    <source>
        <dbReference type="ARBA" id="ARBA00022737"/>
    </source>
</evidence>
<sequence>MPTPILSLPAKVFDIITDDLDDIARLVLGRTCRTLAGALQLYKIRRNPLAFVHAARLGPLSATELFKWSTRKDEVNQPKDYDYTRKYDLMDLDAEYDFIDPDFMYDHPHLDKYFWASAPLSPLAIASFHNSTEGIEVILSCGAQVDLNHKFVCNHDLPWSSPAELADGMPWLIESRPQGSTLRVDSAWTALEIAVCGGSVQAVEILLPHVKKVKAAQYILERSFLSAVAHRQFSIIEVLLQEVELTPQLGREALFYCVVGHSDGADEIAEMLVDAGVTIDAQAPAPWNILHISGIYGQFRVGKVLLPHISNQLAMDTICHWGGVHNPLGIRPLAAACLPRTFSRFLNTRHQVDLLEYDEETDRLSYIRELHRYGFSLDASGVNDLSPMELARHDASDSITQFLLQLGASDEDLGYAEERPMLPCGRCRLTRRQSDCDHGQWPSRRQPSRITDYELGNSRQQIWYFVELQEVRGERTRNAYVAETSLLKAPNFDLSFLQQYWKDHRVPIGRKKTIDPKHAVAFQGHLHIDSMGMHSRISPNGVDRFGNTKQVGTV</sequence>
<dbReference type="SUPFAM" id="SSF48403">
    <property type="entry name" value="Ankyrin repeat"/>
    <property type="match status" value="1"/>
</dbReference>
<comment type="caution">
    <text evidence="3">The sequence shown here is derived from an EMBL/GenBank/DDBJ whole genome shotgun (WGS) entry which is preliminary data.</text>
</comment>
<dbReference type="PANTHER" id="PTHR24198:SF194">
    <property type="entry name" value="INVERSIN-A"/>
    <property type="match status" value="1"/>
</dbReference>
<organism evidence="3 4">
    <name type="scientific">Microdochium trichocladiopsis</name>
    <dbReference type="NCBI Taxonomy" id="1682393"/>
    <lineage>
        <taxon>Eukaryota</taxon>
        <taxon>Fungi</taxon>
        <taxon>Dikarya</taxon>
        <taxon>Ascomycota</taxon>
        <taxon>Pezizomycotina</taxon>
        <taxon>Sordariomycetes</taxon>
        <taxon>Xylariomycetidae</taxon>
        <taxon>Xylariales</taxon>
        <taxon>Microdochiaceae</taxon>
        <taxon>Microdochium</taxon>
    </lineage>
</organism>
<name>A0A9P8XX54_9PEZI</name>
<accession>A0A9P8XX54</accession>